<protein>
    <submittedName>
        <fullName evidence="1">Nitrous oxide reductase accessory protein NosL</fullName>
    </submittedName>
</protein>
<dbReference type="EMBL" id="JBHLXJ010000031">
    <property type="protein sequence ID" value="MFC0351766.1"/>
    <property type="molecule type" value="Genomic_DNA"/>
</dbReference>
<comment type="caution">
    <text evidence="1">The sequence shown here is derived from an EMBL/GenBank/DDBJ whole genome shotgun (WGS) entry which is preliminary data.</text>
</comment>
<proteinExistence type="predicted"/>
<gene>
    <name evidence="1" type="ORF">ACFFJH_18255</name>
</gene>
<evidence type="ECO:0000313" key="1">
    <source>
        <dbReference type="EMBL" id="MFC0351766.1"/>
    </source>
</evidence>
<sequence>MLLRTPSIKQIVLATGILLAPFILNKIVFAPTPAIDDQAMPSGDICIVAPVTPFDPQWGINLLAPRKIPNNARCPVCGMYPARTSTWAAQVIFKNGDTHFFDSPLTLFIYLLDPAKYSRGRGASEIAISYVTDTTQGQWIKTSEAFFVSESDAMGPMRAGNLPAFARQKDAQRFTEKHGGTVLNANQIQPQSLQNLHRSRQHLHLTNINAETT</sequence>
<dbReference type="InterPro" id="IPR008719">
    <property type="entry name" value="N2O_reductase_NosL"/>
</dbReference>
<reference evidence="1 2" key="1">
    <citation type="submission" date="2024-09" db="EMBL/GenBank/DDBJ databases">
        <authorList>
            <person name="Sun Q."/>
            <person name="Mori K."/>
        </authorList>
    </citation>
    <scope>NUCLEOTIDE SEQUENCE [LARGE SCALE GENOMIC DNA]</scope>
    <source>
        <strain evidence="1 2">CCM 8677</strain>
    </source>
</reference>
<organism evidence="1 2">
    <name type="scientific">Undibacterium danionis</name>
    <dbReference type="NCBI Taxonomy" id="1812100"/>
    <lineage>
        <taxon>Bacteria</taxon>
        <taxon>Pseudomonadati</taxon>
        <taxon>Pseudomonadota</taxon>
        <taxon>Betaproteobacteria</taxon>
        <taxon>Burkholderiales</taxon>
        <taxon>Oxalobacteraceae</taxon>
        <taxon>Undibacterium</taxon>
    </lineage>
</organism>
<dbReference type="Pfam" id="PF05573">
    <property type="entry name" value="NosL"/>
    <property type="match status" value="1"/>
</dbReference>
<dbReference type="Proteomes" id="UP001589844">
    <property type="component" value="Unassembled WGS sequence"/>
</dbReference>
<accession>A0ABV6IIU7</accession>
<dbReference type="SUPFAM" id="SSF160387">
    <property type="entry name" value="NosL/MerB-like"/>
    <property type="match status" value="1"/>
</dbReference>
<dbReference type="Gene3D" id="3.30.70.2050">
    <property type="match status" value="1"/>
</dbReference>
<evidence type="ECO:0000313" key="2">
    <source>
        <dbReference type="Proteomes" id="UP001589844"/>
    </source>
</evidence>
<keyword evidence="2" id="KW-1185">Reference proteome</keyword>
<dbReference type="PANTHER" id="PTHR41247">
    <property type="entry name" value="HTH-TYPE TRANSCRIPTIONAL REPRESSOR YCNK"/>
    <property type="match status" value="1"/>
</dbReference>
<dbReference type="RefSeq" id="WP_390214423.1">
    <property type="nucleotide sequence ID" value="NZ_JBHLXJ010000031.1"/>
</dbReference>
<name>A0ABV6IIU7_9BURK</name>
<dbReference type="PANTHER" id="PTHR41247:SF1">
    <property type="entry name" value="HTH-TYPE TRANSCRIPTIONAL REPRESSOR YCNK"/>
    <property type="match status" value="1"/>
</dbReference>